<evidence type="ECO:0000313" key="1">
    <source>
        <dbReference type="EMBL" id="MDL0081134.1"/>
    </source>
</evidence>
<keyword evidence="2" id="KW-1185">Reference proteome</keyword>
<proteinExistence type="predicted"/>
<organism evidence="1 2">
    <name type="scientific">Helicobacter zhangjianzhongii</name>
    <dbReference type="NCBI Taxonomy" id="2974574"/>
    <lineage>
        <taxon>Bacteria</taxon>
        <taxon>Pseudomonadati</taxon>
        <taxon>Campylobacterota</taxon>
        <taxon>Epsilonproteobacteria</taxon>
        <taxon>Campylobacterales</taxon>
        <taxon>Helicobacteraceae</taxon>
        <taxon>Helicobacter</taxon>
    </lineage>
</organism>
<reference evidence="1 2" key="1">
    <citation type="journal article" date="2023" name="Microorganisms">
        <title>Isolation and Genomic Characteristics of Cat-Borne Campylobacter felis sp. nov. and Sheep-Borne Campylobacter ovis sp. nov.</title>
        <authorList>
            <person name="Wang H."/>
            <person name="Li Y."/>
            <person name="Gu Y."/>
            <person name="Zhou G."/>
            <person name="Chen X."/>
            <person name="Zhang X."/>
            <person name="Shao Z."/>
            <person name="Zhang J."/>
            <person name="Zhang M."/>
        </authorList>
    </citation>
    <scope>NUCLEOTIDE SEQUENCE [LARGE SCALE GENOMIC DNA]</scope>
    <source>
        <strain evidence="1 2">XJK30-2</strain>
    </source>
</reference>
<gene>
    <name evidence="1" type="ORF">NYG90_00290</name>
</gene>
<sequence length="54" mass="6161">MSLREIRKDFVAIYTNNAQKTQTLESTFEKVDSRDNAHFLSLQAVLAPRAKCGF</sequence>
<dbReference type="EMBL" id="JANURN010000001">
    <property type="protein sequence ID" value="MDL0081134.1"/>
    <property type="molecule type" value="Genomic_DNA"/>
</dbReference>
<protein>
    <submittedName>
        <fullName evidence="1">Uncharacterized protein</fullName>
    </submittedName>
</protein>
<dbReference type="Proteomes" id="UP001173802">
    <property type="component" value="Unassembled WGS sequence"/>
</dbReference>
<evidence type="ECO:0000313" key="2">
    <source>
        <dbReference type="Proteomes" id="UP001173802"/>
    </source>
</evidence>
<name>A0ACC6FPJ0_9HELI</name>
<comment type="caution">
    <text evidence="1">The sequence shown here is derived from an EMBL/GenBank/DDBJ whole genome shotgun (WGS) entry which is preliminary data.</text>
</comment>
<accession>A0ACC6FPJ0</accession>